<gene>
    <name evidence="1" type="ORF">COU03_03660</name>
</gene>
<comment type="caution">
    <text evidence="1">The sequence shown here is derived from an EMBL/GenBank/DDBJ whole genome shotgun (WGS) entry which is preliminary data.</text>
</comment>
<evidence type="ECO:0000313" key="1">
    <source>
        <dbReference type="EMBL" id="PIR90908.1"/>
    </source>
</evidence>
<protein>
    <submittedName>
        <fullName evidence="1">Uncharacterized protein</fullName>
    </submittedName>
</protein>
<dbReference type="AlphaFoldDB" id="A0A2H0UVP8"/>
<accession>A0A2H0UVP8</accession>
<dbReference type="Proteomes" id="UP000228906">
    <property type="component" value="Unassembled WGS sequence"/>
</dbReference>
<reference evidence="2" key="1">
    <citation type="submission" date="2017-09" db="EMBL/GenBank/DDBJ databases">
        <title>Depth-based differentiation of microbial function through sediment-hosted aquifers and enrichment of novel symbionts in the deep terrestrial subsurface.</title>
        <authorList>
            <person name="Probst A.J."/>
            <person name="Ladd B."/>
            <person name="Jarett J.K."/>
            <person name="Geller-Mcgrath D.E."/>
            <person name="Sieber C.M.K."/>
            <person name="Emerson J.B."/>
            <person name="Anantharaman K."/>
            <person name="Thomas B.C."/>
            <person name="Malmstrom R."/>
            <person name="Stieglmeier M."/>
            <person name="Klingl A."/>
            <person name="Woyke T."/>
            <person name="Ryan C.M."/>
            <person name="Banfield J.F."/>
        </authorList>
    </citation>
    <scope>NUCLEOTIDE SEQUENCE [LARGE SCALE GENOMIC DNA]</scope>
</reference>
<evidence type="ECO:0000313" key="2">
    <source>
        <dbReference type="Proteomes" id="UP000228906"/>
    </source>
</evidence>
<proteinExistence type="predicted"/>
<dbReference type="EMBL" id="PFAV01000068">
    <property type="protein sequence ID" value="PIR90908.1"/>
    <property type="molecule type" value="Genomic_DNA"/>
</dbReference>
<name>A0A2H0UVP8_9BACT</name>
<sequence>MIKDFQRAGKKFPPLKPLHFLPASRGVFLPAPASWRGGQLFFSRIFDKVSSSVVVNILQIKQKAVAPSNRFLFILDAY</sequence>
<organism evidence="1 2">
    <name type="scientific">bacterium (Candidatus Gribaldobacteria) CG10_big_fil_rev_8_21_14_0_10_41_12</name>
    <dbReference type="NCBI Taxonomy" id="2014277"/>
    <lineage>
        <taxon>Bacteria</taxon>
        <taxon>Candidatus Gribaldobacteria</taxon>
    </lineage>
</organism>